<sequence>MSEPRSEENEVPAPPWERSRRRAAPARVPLTLGRIVDAAFTVLDREGYDGLSMRQVAAELGVAVSALYAHVASKDELLERMYARLFEGQELPEPDPARWREQVRDYAVQGRARLLSHRDMARISMAHVPFSPELLPHVERMLAIFRAAGLPDRVAATAGDMISTFLEGFTYEQSMWQERQRNTDARTWEEMRATIKAYFDTLPPDRFPNLLAMADMMFGGTYDARFELGLEIIIRGLASYIEPGSPAGQNGDTDAPVEGGGPGAPGDGGGSGAAGDSGGSGAPGER</sequence>
<dbReference type="PROSITE" id="PS50977">
    <property type="entry name" value="HTH_TETR_2"/>
    <property type="match status" value="1"/>
</dbReference>
<evidence type="ECO:0000313" key="9">
    <source>
        <dbReference type="Proteomes" id="UP001596496"/>
    </source>
</evidence>
<evidence type="ECO:0000259" key="7">
    <source>
        <dbReference type="PROSITE" id="PS50977"/>
    </source>
</evidence>
<dbReference type="PANTHER" id="PTHR30055">
    <property type="entry name" value="HTH-TYPE TRANSCRIPTIONAL REGULATOR RUTR"/>
    <property type="match status" value="1"/>
</dbReference>
<keyword evidence="4" id="KW-0804">Transcription</keyword>
<dbReference type="PRINTS" id="PR00400">
    <property type="entry name" value="TETREPRESSOR"/>
</dbReference>
<organism evidence="8 9">
    <name type="scientific">Sphaerisporangium rhizosphaerae</name>
    <dbReference type="NCBI Taxonomy" id="2269375"/>
    <lineage>
        <taxon>Bacteria</taxon>
        <taxon>Bacillati</taxon>
        <taxon>Actinomycetota</taxon>
        <taxon>Actinomycetes</taxon>
        <taxon>Streptosporangiales</taxon>
        <taxon>Streptosporangiaceae</taxon>
        <taxon>Sphaerisporangium</taxon>
    </lineage>
</organism>
<dbReference type="InterPro" id="IPR001647">
    <property type="entry name" value="HTH_TetR"/>
</dbReference>
<feature type="region of interest" description="Disordered" evidence="6">
    <location>
        <begin position="1"/>
        <end position="22"/>
    </location>
</feature>
<evidence type="ECO:0000256" key="5">
    <source>
        <dbReference type="PROSITE-ProRule" id="PRU00335"/>
    </source>
</evidence>
<dbReference type="Pfam" id="PF02909">
    <property type="entry name" value="TetR_C_1"/>
    <property type="match status" value="1"/>
</dbReference>
<evidence type="ECO:0000256" key="6">
    <source>
        <dbReference type="SAM" id="MobiDB-lite"/>
    </source>
</evidence>
<comment type="caution">
    <text evidence="8">The sequence shown here is derived from an EMBL/GenBank/DDBJ whole genome shotgun (WGS) entry which is preliminary data.</text>
</comment>
<dbReference type="SUPFAM" id="SSF46689">
    <property type="entry name" value="Homeodomain-like"/>
    <property type="match status" value="1"/>
</dbReference>
<dbReference type="Gene3D" id="1.10.357.10">
    <property type="entry name" value="Tetracycline Repressor, domain 2"/>
    <property type="match status" value="1"/>
</dbReference>
<feature type="compositionally biased region" description="Gly residues" evidence="6">
    <location>
        <begin position="258"/>
        <end position="286"/>
    </location>
</feature>
<evidence type="ECO:0000256" key="4">
    <source>
        <dbReference type="ARBA" id="ARBA00023163"/>
    </source>
</evidence>
<gene>
    <name evidence="8" type="ORF">ACFQSB_25395</name>
</gene>
<dbReference type="InterPro" id="IPR009057">
    <property type="entry name" value="Homeodomain-like_sf"/>
</dbReference>
<keyword evidence="1" id="KW-0678">Repressor</keyword>
<dbReference type="InterPro" id="IPR004111">
    <property type="entry name" value="Repressor_TetR_C"/>
</dbReference>
<dbReference type="RefSeq" id="WP_380829475.1">
    <property type="nucleotide sequence ID" value="NZ_JBHTCG010000019.1"/>
</dbReference>
<evidence type="ECO:0000256" key="1">
    <source>
        <dbReference type="ARBA" id="ARBA00022491"/>
    </source>
</evidence>
<accession>A0ABW2PAU6</accession>
<keyword evidence="2" id="KW-0805">Transcription regulation</keyword>
<dbReference type="EMBL" id="JBHTCG010000019">
    <property type="protein sequence ID" value="MFC7385566.1"/>
    <property type="molecule type" value="Genomic_DNA"/>
</dbReference>
<keyword evidence="9" id="KW-1185">Reference proteome</keyword>
<reference evidence="9" key="1">
    <citation type="journal article" date="2019" name="Int. J. Syst. Evol. Microbiol.">
        <title>The Global Catalogue of Microorganisms (GCM) 10K type strain sequencing project: providing services to taxonomists for standard genome sequencing and annotation.</title>
        <authorList>
            <consortium name="The Broad Institute Genomics Platform"/>
            <consortium name="The Broad Institute Genome Sequencing Center for Infectious Disease"/>
            <person name="Wu L."/>
            <person name="Ma J."/>
        </authorList>
    </citation>
    <scope>NUCLEOTIDE SEQUENCE [LARGE SCALE GENOMIC DNA]</scope>
    <source>
        <strain evidence="9">CECT 7649</strain>
    </source>
</reference>
<dbReference type="Proteomes" id="UP001596496">
    <property type="component" value="Unassembled WGS sequence"/>
</dbReference>
<dbReference type="InterPro" id="IPR036271">
    <property type="entry name" value="Tet_transcr_reg_TetR-rel_C_sf"/>
</dbReference>
<dbReference type="PANTHER" id="PTHR30055:SF151">
    <property type="entry name" value="TRANSCRIPTIONAL REGULATORY PROTEIN"/>
    <property type="match status" value="1"/>
</dbReference>
<protein>
    <submittedName>
        <fullName evidence="8">TetR/AcrR family transcriptional regulator</fullName>
    </submittedName>
</protein>
<evidence type="ECO:0000313" key="8">
    <source>
        <dbReference type="EMBL" id="MFC7385566.1"/>
    </source>
</evidence>
<dbReference type="InterPro" id="IPR003012">
    <property type="entry name" value="Tet_transcr_reg_TetR"/>
</dbReference>
<keyword evidence="3 5" id="KW-0238">DNA-binding</keyword>
<dbReference type="PRINTS" id="PR00455">
    <property type="entry name" value="HTHTETR"/>
</dbReference>
<feature type="DNA-binding region" description="H-T-H motif" evidence="5">
    <location>
        <begin position="52"/>
        <end position="71"/>
    </location>
</feature>
<dbReference type="InterPro" id="IPR050109">
    <property type="entry name" value="HTH-type_TetR-like_transc_reg"/>
</dbReference>
<feature type="domain" description="HTH tetR-type" evidence="7">
    <location>
        <begin position="29"/>
        <end position="89"/>
    </location>
</feature>
<evidence type="ECO:0000256" key="2">
    <source>
        <dbReference type="ARBA" id="ARBA00023015"/>
    </source>
</evidence>
<name>A0ABW2PAU6_9ACTN</name>
<proteinExistence type="predicted"/>
<dbReference type="Pfam" id="PF00440">
    <property type="entry name" value="TetR_N"/>
    <property type="match status" value="1"/>
</dbReference>
<evidence type="ECO:0000256" key="3">
    <source>
        <dbReference type="ARBA" id="ARBA00023125"/>
    </source>
</evidence>
<dbReference type="SUPFAM" id="SSF48498">
    <property type="entry name" value="Tetracyclin repressor-like, C-terminal domain"/>
    <property type="match status" value="1"/>
</dbReference>
<feature type="region of interest" description="Disordered" evidence="6">
    <location>
        <begin position="244"/>
        <end position="286"/>
    </location>
</feature>